<dbReference type="PANTHER" id="PTHR43395">
    <property type="entry name" value="SENSOR HISTIDINE KINASE CHEA"/>
    <property type="match status" value="1"/>
</dbReference>
<dbReference type="SMART" id="SM01231">
    <property type="entry name" value="H-kinase_dim"/>
    <property type="match status" value="1"/>
</dbReference>
<feature type="domain" description="HPt" evidence="12">
    <location>
        <begin position="4"/>
        <end position="107"/>
    </location>
</feature>
<dbReference type="SMART" id="SM00448">
    <property type="entry name" value="REC"/>
    <property type="match status" value="1"/>
</dbReference>
<dbReference type="Pfam" id="PF02895">
    <property type="entry name" value="H-kinase_dim"/>
    <property type="match status" value="1"/>
</dbReference>
<dbReference type="Pfam" id="PF01584">
    <property type="entry name" value="CheW"/>
    <property type="match status" value="1"/>
</dbReference>
<feature type="domain" description="Histidine kinase" evidence="10">
    <location>
        <begin position="575"/>
        <end position="805"/>
    </location>
</feature>
<dbReference type="SUPFAM" id="SSF52172">
    <property type="entry name" value="CheY-like"/>
    <property type="match status" value="1"/>
</dbReference>
<dbReference type="InterPro" id="IPR003594">
    <property type="entry name" value="HATPase_dom"/>
</dbReference>
<keyword evidence="5 13" id="KW-0418">Kinase</keyword>
<comment type="caution">
    <text evidence="13">The sequence shown here is derived from an EMBL/GenBank/DDBJ whole genome shotgun (WGS) entry which is preliminary data.</text>
</comment>
<evidence type="ECO:0000256" key="6">
    <source>
        <dbReference type="ARBA" id="ARBA00023012"/>
    </source>
</evidence>
<dbReference type="InterPro" id="IPR004105">
    <property type="entry name" value="CheA-like_dim"/>
</dbReference>
<keyword evidence="14" id="KW-1185">Reference proteome</keyword>
<dbReference type="STRING" id="1921803.NIES593_04675"/>
<evidence type="ECO:0000256" key="1">
    <source>
        <dbReference type="ARBA" id="ARBA00000085"/>
    </source>
</evidence>
<dbReference type="PROSITE" id="PS50110">
    <property type="entry name" value="RESPONSE_REGULATORY"/>
    <property type="match status" value="1"/>
</dbReference>
<dbReference type="FunFam" id="3.30.565.10:FF:000016">
    <property type="entry name" value="Chemotaxis protein CheA, putative"/>
    <property type="match status" value="1"/>
</dbReference>
<dbReference type="Proteomes" id="UP000186868">
    <property type="component" value="Unassembled WGS sequence"/>
</dbReference>
<evidence type="ECO:0000256" key="2">
    <source>
        <dbReference type="ARBA" id="ARBA00012438"/>
    </source>
</evidence>
<organism evidence="13 14">
    <name type="scientific">Hydrococcus rivularis NIES-593</name>
    <dbReference type="NCBI Taxonomy" id="1921803"/>
    <lineage>
        <taxon>Bacteria</taxon>
        <taxon>Bacillati</taxon>
        <taxon>Cyanobacteriota</taxon>
        <taxon>Cyanophyceae</taxon>
        <taxon>Pleurocapsales</taxon>
        <taxon>Hydrococcaceae</taxon>
        <taxon>Hydrococcus</taxon>
    </lineage>
</organism>
<dbReference type="InterPro" id="IPR036641">
    <property type="entry name" value="HPT_dom_sf"/>
</dbReference>
<dbReference type="SMART" id="SM00073">
    <property type="entry name" value="HPT"/>
    <property type="match status" value="1"/>
</dbReference>
<keyword evidence="3 8" id="KW-0597">Phosphoprotein</keyword>
<feature type="region of interest" description="Disordered" evidence="9">
    <location>
        <begin position="408"/>
        <end position="429"/>
    </location>
</feature>
<evidence type="ECO:0000313" key="13">
    <source>
        <dbReference type="EMBL" id="OKH25630.1"/>
    </source>
</evidence>
<dbReference type="SMART" id="SM00260">
    <property type="entry name" value="CheW"/>
    <property type="match status" value="1"/>
</dbReference>
<dbReference type="SMART" id="SM00387">
    <property type="entry name" value="HATPase_c"/>
    <property type="match status" value="1"/>
</dbReference>
<dbReference type="PROSITE" id="PS50109">
    <property type="entry name" value="HIS_KIN"/>
    <property type="match status" value="1"/>
</dbReference>
<evidence type="ECO:0000313" key="14">
    <source>
        <dbReference type="Proteomes" id="UP000186868"/>
    </source>
</evidence>
<dbReference type="InterPro" id="IPR036061">
    <property type="entry name" value="CheW-like_dom_sf"/>
</dbReference>
<dbReference type="Pfam" id="PF02518">
    <property type="entry name" value="HATPase_c"/>
    <property type="match status" value="1"/>
</dbReference>
<feature type="modified residue" description="4-aspartylphosphate" evidence="8">
    <location>
        <position position="1043"/>
    </location>
</feature>
<dbReference type="InterPro" id="IPR036097">
    <property type="entry name" value="HisK_dim/P_sf"/>
</dbReference>
<dbReference type="SUPFAM" id="SSF47226">
    <property type="entry name" value="Histidine-containing phosphotransfer domain, HPT domain"/>
    <property type="match status" value="1"/>
</dbReference>
<dbReference type="OrthoDB" id="291966at2"/>
<evidence type="ECO:0000256" key="8">
    <source>
        <dbReference type="PROSITE-ProRule" id="PRU00169"/>
    </source>
</evidence>
<evidence type="ECO:0000259" key="12">
    <source>
        <dbReference type="PROSITE" id="PS50894"/>
    </source>
</evidence>
<evidence type="ECO:0000259" key="11">
    <source>
        <dbReference type="PROSITE" id="PS50110"/>
    </source>
</evidence>
<evidence type="ECO:0000259" key="10">
    <source>
        <dbReference type="PROSITE" id="PS50109"/>
    </source>
</evidence>
<keyword evidence="4" id="KW-0808">Transferase</keyword>
<dbReference type="Gene3D" id="1.10.287.560">
    <property type="entry name" value="Histidine kinase CheA-like, homodimeric domain"/>
    <property type="match status" value="1"/>
</dbReference>
<dbReference type="InterPro" id="IPR004358">
    <property type="entry name" value="Sig_transdc_His_kin-like_C"/>
</dbReference>
<dbReference type="PRINTS" id="PR00344">
    <property type="entry name" value="BCTRLSENSOR"/>
</dbReference>
<dbReference type="EC" id="2.7.13.3" evidence="2"/>
<feature type="compositionally biased region" description="Low complexity" evidence="9">
    <location>
        <begin position="412"/>
        <end position="429"/>
    </location>
</feature>
<dbReference type="GO" id="GO:0000155">
    <property type="term" value="F:phosphorelay sensor kinase activity"/>
    <property type="evidence" value="ECO:0007669"/>
    <property type="project" value="InterPro"/>
</dbReference>
<dbReference type="InterPro" id="IPR001789">
    <property type="entry name" value="Sig_transdc_resp-reg_receiver"/>
</dbReference>
<proteinExistence type="predicted"/>
<name>A0A1U7HPV2_9CYAN</name>
<dbReference type="Gene3D" id="3.40.50.2300">
    <property type="match status" value="1"/>
</dbReference>
<keyword evidence="6" id="KW-0902">Two-component regulatory system</keyword>
<dbReference type="InterPro" id="IPR002545">
    <property type="entry name" value="CheW-lke_dom"/>
</dbReference>
<dbReference type="PROSITE" id="PS50894">
    <property type="entry name" value="HPT"/>
    <property type="match status" value="1"/>
</dbReference>
<dbReference type="InterPro" id="IPR037006">
    <property type="entry name" value="CheA-like_homodim_sf"/>
</dbReference>
<accession>A0A1U7HPV2</accession>
<comment type="catalytic activity">
    <reaction evidence="1">
        <text>ATP + protein L-histidine = ADP + protein N-phospho-L-histidine.</text>
        <dbReference type="EC" id="2.7.13.3"/>
    </reaction>
</comment>
<dbReference type="InterPro" id="IPR005467">
    <property type="entry name" value="His_kinase_dom"/>
</dbReference>
<dbReference type="Pfam" id="PF00072">
    <property type="entry name" value="Response_reg"/>
    <property type="match status" value="1"/>
</dbReference>
<sequence length="1122" mass="122551">MALNSDIRDQAYQFFIEEAPELLHNIESGLLTLREERSTAKVHEIMRAAHSLKGGAASVELNAIKTLSHRLEDTFKALYSESVEIDTELESLLLQAYDCLKNPLMEQIQVGSFDADAALQVAEPIFKQLEERLGDSLANADRYIPSSSDLGIDIVSSIFEVDVAQGLERLANVVANPQNYEVAGELRAQAEVFVGFAELLGLPGFGEIAQVALQALDRHPDKTLQIAQLALADWQMSREQVLAGDRDRGGNPSEALIALAQDSTGTAAPLVHSEIIEARSGSEAQPLEAFWGETTPPALDNIFGTAAPDPETAPINFSAPSLDDIFGSVAPETAEAAPSLDDIFGSVAPETAEAVPSLDEVFGSVAPETAEAVPMLHLTESKPEELAEKIDAAVQSVEQIFDRLPSIEETSEPSAPLSFPLSASATPAPIADKTDRETFTEPDKHPELPGVPAAKAASNLSVRVDFNRLERMNNLVGELSINRNSLSLQNEQIQGGVKELLARFARFQKMTGQLRELSDQMLVKPMNDELGGLKSDRDSTAASSQSSEFRIQSLAEFDALEMDSYGALYSLLQGLVEEMIQLEEAVEDIVLFARNSNQSLEQQRQMLTNLRDELMWARMLPLGEVLNRFPRTLRDLSTTYRKPVKLKLSGTGVLVDKAALEKLYDPLLHLLRNAFDHGIEPPEVRKQQGKSEEGQIEIRAFHQGNQTIIEIKDDGRGLNLEKIGQKAISVGLATPEELAMMTEDRIAELIFEPGFSTASQVSELSGRGVGLDVVRSQLRSLKGTVVVTSTPGKGTTFTLRLPLTLTISKLLVCLMNQEVTGQATAVALPSDSIEEIIIPTGEQIKKSGSQRFLHWQQQIIPIYRLNELLTYNCALPEITSSKVLSSVPTPDDWALPLLLLRRGQQLFALEVNRLVSEQELVIKPFGSAIASPSYTYGCTILGDGTLIPVINGGILLDQFLEPETAKAAIKSAFSDKQQIANAKSAPTVAQATTILVVDDSATLRRTLALTLQKAGYRVVQARDGREAIEQLQQTAGIQLVICDVEMPNMNGFEFLGQRRRDPEMTKIPVAMLTSRSSDKHRQLAMHLGASAYFTKPFIEQQFLAAIKDLLAQNSSKALTALR</sequence>
<dbReference type="SUPFAM" id="SSF55874">
    <property type="entry name" value="ATPase domain of HSP90 chaperone/DNA topoisomerase II/histidine kinase"/>
    <property type="match status" value="1"/>
</dbReference>
<dbReference type="Pfam" id="PF01627">
    <property type="entry name" value="Hpt"/>
    <property type="match status" value="1"/>
</dbReference>
<dbReference type="CDD" id="cd16916">
    <property type="entry name" value="HATPase_CheA-like"/>
    <property type="match status" value="1"/>
</dbReference>
<dbReference type="Gene3D" id="1.20.120.160">
    <property type="entry name" value="HPT domain"/>
    <property type="match status" value="1"/>
</dbReference>
<evidence type="ECO:0000256" key="9">
    <source>
        <dbReference type="SAM" id="MobiDB-lite"/>
    </source>
</evidence>
<evidence type="ECO:0000256" key="3">
    <source>
        <dbReference type="ARBA" id="ARBA00022553"/>
    </source>
</evidence>
<gene>
    <name evidence="13" type="ORF">NIES593_04675</name>
</gene>
<dbReference type="PANTHER" id="PTHR43395:SF1">
    <property type="entry name" value="CHEMOTAXIS PROTEIN CHEA"/>
    <property type="match status" value="1"/>
</dbReference>
<dbReference type="RefSeq" id="WP_073598472.1">
    <property type="nucleotide sequence ID" value="NZ_MRCB01000003.1"/>
</dbReference>
<evidence type="ECO:0000256" key="7">
    <source>
        <dbReference type="PROSITE-ProRule" id="PRU00110"/>
    </source>
</evidence>
<dbReference type="InterPro" id="IPR008207">
    <property type="entry name" value="Sig_transdc_His_kin_Hpt_dom"/>
</dbReference>
<feature type="domain" description="Response regulatory" evidence="11">
    <location>
        <begin position="993"/>
        <end position="1110"/>
    </location>
</feature>
<dbReference type="Gene3D" id="2.30.30.40">
    <property type="entry name" value="SH3 Domains"/>
    <property type="match status" value="1"/>
</dbReference>
<dbReference type="Gene3D" id="3.30.565.10">
    <property type="entry name" value="Histidine kinase-like ATPase, C-terminal domain"/>
    <property type="match status" value="1"/>
</dbReference>
<evidence type="ECO:0000256" key="5">
    <source>
        <dbReference type="ARBA" id="ARBA00022777"/>
    </source>
</evidence>
<dbReference type="GO" id="GO:0005737">
    <property type="term" value="C:cytoplasm"/>
    <property type="evidence" value="ECO:0007669"/>
    <property type="project" value="InterPro"/>
</dbReference>
<dbReference type="InterPro" id="IPR011006">
    <property type="entry name" value="CheY-like_superfamily"/>
</dbReference>
<protein>
    <recommendedName>
        <fullName evidence="2">histidine kinase</fullName>
        <ecNumber evidence="2">2.7.13.3</ecNumber>
    </recommendedName>
</protein>
<dbReference type="SUPFAM" id="SSF47384">
    <property type="entry name" value="Homodimeric domain of signal transducing histidine kinase"/>
    <property type="match status" value="1"/>
</dbReference>
<dbReference type="CDD" id="cd00088">
    <property type="entry name" value="HPT"/>
    <property type="match status" value="1"/>
</dbReference>
<evidence type="ECO:0000256" key="4">
    <source>
        <dbReference type="ARBA" id="ARBA00022679"/>
    </source>
</evidence>
<dbReference type="InterPro" id="IPR036890">
    <property type="entry name" value="HATPase_C_sf"/>
</dbReference>
<dbReference type="AlphaFoldDB" id="A0A1U7HPV2"/>
<dbReference type="SUPFAM" id="SSF50341">
    <property type="entry name" value="CheW-like"/>
    <property type="match status" value="1"/>
</dbReference>
<feature type="modified residue" description="Phosphohistidine" evidence="7">
    <location>
        <position position="50"/>
    </location>
</feature>
<reference evidence="13 14" key="1">
    <citation type="submission" date="2016-11" db="EMBL/GenBank/DDBJ databases">
        <title>Draft Genome Sequences of Nine Cyanobacterial Strains from Diverse Habitats.</title>
        <authorList>
            <person name="Zhu T."/>
            <person name="Hou S."/>
            <person name="Lu X."/>
            <person name="Hess W.R."/>
        </authorList>
    </citation>
    <scope>NUCLEOTIDE SEQUENCE [LARGE SCALE GENOMIC DNA]</scope>
    <source>
        <strain evidence="13 14">NIES-593</strain>
    </source>
</reference>
<dbReference type="InterPro" id="IPR051315">
    <property type="entry name" value="Bact_Chemotaxis_CheA"/>
</dbReference>
<dbReference type="EMBL" id="MRCB01000003">
    <property type="protein sequence ID" value="OKH25630.1"/>
    <property type="molecule type" value="Genomic_DNA"/>
</dbReference>
<dbReference type="GO" id="GO:0006935">
    <property type="term" value="P:chemotaxis"/>
    <property type="evidence" value="ECO:0007669"/>
    <property type="project" value="InterPro"/>
</dbReference>